<gene>
    <name evidence="15" type="primary">XB5816429 [provisional:mecr]</name>
</gene>
<keyword evidence="5" id="KW-0521">NADP</keyword>
<evidence type="ECO:0000256" key="11">
    <source>
        <dbReference type="ARBA" id="ARBA00038963"/>
    </source>
</evidence>
<evidence type="ECO:0000256" key="7">
    <source>
        <dbReference type="ARBA" id="ARBA00023002"/>
    </source>
</evidence>
<dbReference type="EC" id="1.3.1.104" evidence="11"/>
<dbReference type="InParanoid" id="F7CTB8"/>
<dbReference type="InterPro" id="IPR051034">
    <property type="entry name" value="Mito_Enoyl-ACP_Reductase"/>
</dbReference>
<accession>F7CTB8</accession>
<dbReference type="GeneTree" id="ENSGT00940000156592"/>
<dbReference type="GO" id="GO:0005739">
    <property type="term" value="C:mitochondrion"/>
    <property type="evidence" value="ECO:0007669"/>
    <property type="project" value="UniProtKB-SubCell"/>
</dbReference>
<keyword evidence="7" id="KW-0560">Oxidoreductase</keyword>
<dbReference type="SMART" id="SM00829">
    <property type="entry name" value="PKS_ER"/>
    <property type="match status" value="1"/>
</dbReference>
<sequence length="392" mass="43341">MTCMVCELTVIFSVSAGMGTRLLHRTIRKNYFLRHPLPKPTQKQCMLHRTFPKPISNLSCEALVYRRHGAFSDVLHLEEVPLFYNGREDIYIRMLAAPVNPADINMLHGNYGITPCFPAIGGNEGVGEVIKVGCNVNSVKPGDWVIPTDSGFGTWTTHAVCQAHQVTSIPNNISLISAATVSVNPCTAYRMLMDFVTLNPGDTVIQNGANSTVGQAVIQICSSMGINTINVIRDRPNVNALIEKLRSLGATYVITEETLQKQEMADIFKVVERPKLALNCVGGRSAGDLFTHLMDGSTMVTYGGMSRKPTPVPAKAVIFRNIKLYGFWMTQWKKDNLHDVAKIKGMLSDLIEMVRKGHLLEPACTQIPFKEYETAFHDSLNPCGSKNILIME</sequence>
<keyword evidence="10" id="KW-0275">Fatty acid biosynthesis</keyword>
<dbReference type="FunFam" id="3.40.50.720:FF:000112">
    <property type="entry name" value="Enoyl-[acyl-carrier-protein] reductase 1, mitochondrial"/>
    <property type="match status" value="1"/>
</dbReference>
<dbReference type="Ensembl" id="ENSXETT00000032594">
    <property type="protein sequence ID" value="ENSXETP00000032594"/>
    <property type="gene ID" value="ENSXETG00000014908"/>
</dbReference>
<reference evidence="15" key="2">
    <citation type="submission" date="2011-06" db="UniProtKB">
        <authorList>
            <consortium name="Ensembl"/>
        </authorList>
    </citation>
    <scope>IDENTIFICATION</scope>
</reference>
<comment type="subcellular location">
    <subcellularLocation>
        <location evidence="1">Mitochondrion</location>
    </subcellularLocation>
</comment>
<evidence type="ECO:0000256" key="5">
    <source>
        <dbReference type="ARBA" id="ARBA00022857"/>
    </source>
</evidence>
<dbReference type="Pfam" id="PF00107">
    <property type="entry name" value="ADH_zinc_N"/>
    <property type="match status" value="1"/>
</dbReference>
<reference evidence="15" key="1">
    <citation type="journal article" date="2010" name="Science">
        <title>The genome of the Western clawed frog Xenopus tropicalis.</title>
        <authorList>
            <person name="Hellsten U."/>
            <person name="Harland R.M."/>
            <person name="Gilchrist M.J."/>
            <person name="Hendrix D."/>
            <person name="Jurka J."/>
            <person name="Kapitonov V."/>
            <person name="Ovcharenko I."/>
            <person name="Putnam N.H."/>
            <person name="Shu S."/>
            <person name="Taher L."/>
            <person name="Blitz I.L."/>
            <person name="Blumberg B."/>
            <person name="Dichmann D.S."/>
            <person name="Dubchak I."/>
            <person name="Amaya E."/>
            <person name="Detter J.C."/>
            <person name="Fletcher R."/>
            <person name="Gerhard D.S."/>
            <person name="Goodstein D."/>
            <person name="Graves T."/>
            <person name="Grigoriev I.V."/>
            <person name="Grimwood J."/>
            <person name="Kawashima T."/>
            <person name="Lindquist E."/>
            <person name="Lucas S.M."/>
            <person name="Mead P.E."/>
            <person name="Mitros T."/>
            <person name="Ogino H."/>
            <person name="Ohta Y."/>
            <person name="Poliakov A.V."/>
            <person name="Pollet N."/>
            <person name="Robert J."/>
            <person name="Salamov A."/>
            <person name="Sater A.K."/>
            <person name="Schmutz J."/>
            <person name="Terry A."/>
            <person name="Vize P.D."/>
            <person name="Warren W.C."/>
            <person name="Wells D."/>
            <person name="Wills A."/>
            <person name="Wilson R.K."/>
            <person name="Zimmerman L.B."/>
            <person name="Zorn A.M."/>
            <person name="Grainger R."/>
            <person name="Grammer T."/>
            <person name="Khokha M.K."/>
            <person name="Richardson P.M."/>
            <person name="Rokhsar D.S."/>
        </authorList>
    </citation>
    <scope>NUCLEOTIDE SEQUENCE [LARGE SCALE GENOMIC DNA]</scope>
    <source>
        <strain evidence="15">Nigerian</strain>
    </source>
</reference>
<organism evidence="15">
    <name type="scientific">Xenopus tropicalis</name>
    <name type="common">Western clawed frog</name>
    <name type="synonym">Silurana tropicalis</name>
    <dbReference type="NCBI Taxonomy" id="8364"/>
    <lineage>
        <taxon>Eukaryota</taxon>
        <taxon>Metazoa</taxon>
        <taxon>Chordata</taxon>
        <taxon>Craniata</taxon>
        <taxon>Vertebrata</taxon>
        <taxon>Euteleostomi</taxon>
        <taxon>Amphibia</taxon>
        <taxon>Batrachia</taxon>
        <taxon>Anura</taxon>
        <taxon>Pipoidea</taxon>
        <taxon>Pipidae</taxon>
        <taxon>Xenopodinae</taxon>
        <taxon>Xenopus</taxon>
        <taxon>Silurana</taxon>
    </lineage>
</organism>
<dbReference type="CDD" id="cd08290">
    <property type="entry name" value="ETR"/>
    <property type="match status" value="1"/>
</dbReference>
<dbReference type="InterPro" id="IPR036291">
    <property type="entry name" value="NAD(P)-bd_dom_sf"/>
</dbReference>
<dbReference type="InterPro" id="IPR020843">
    <property type="entry name" value="ER"/>
</dbReference>
<evidence type="ECO:0000313" key="15">
    <source>
        <dbReference type="Ensembl" id="ENSXETP00000032594"/>
    </source>
</evidence>
<dbReference type="Pfam" id="PF08240">
    <property type="entry name" value="ADH_N"/>
    <property type="match status" value="1"/>
</dbReference>
<dbReference type="ExpressionAtlas" id="F7CTB8">
    <property type="expression patterns" value="baseline"/>
</dbReference>
<dbReference type="PANTHER" id="PTHR43981">
    <property type="entry name" value="ENOYL-[ACYL-CARRIER-PROTEIN] REDUCTASE, MITOCHONDRIAL"/>
    <property type="match status" value="1"/>
</dbReference>
<keyword evidence="9" id="KW-0496">Mitochondrion</keyword>
<evidence type="ECO:0000256" key="10">
    <source>
        <dbReference type="ARBA" id="ARBA00023160"/>
    </source>
</evidence>
<dbReference type="FunFam" id="3.90.180.10:FF:000010">
    <property type="entry name" value="Enoyl-[acyl-carrier-protein] reductase, mitochondrial"/>
    <property type="match status" value="1"/>
</dbReference>
<dbReference type="Xenbase" id="XB-GENE-5816430">
    <property type="gene designation" value="XB5816429 [provisional:mecr]"/>
</dbReference>
<protein>
    <recommendedName>
        <fullName evidence="12">Enoyl-[acyl-carrier-protein] reductase, mitochondrial</fullName>
        <ecNumber evidence="11">1.3.1.104</ecNumber>
    </recommendedName>
    <alternativeName>
        <fullName evidence="13">2-enoyl thioester reductase</fullName>
    </alternativeName>
</protein>
<dbReference type="GO" id="GO:0141148">
    <property type="term" value="F:enoyl-[acyl-carrier-protein] reductase (NADPH) activity"/>
    <property type="evidence" value="ECO:0007669"/>
    <property type="project" value="UniProtKB-EC"/>
</dbReference>
<dbReference type="Bgee" id="ENSXETG00000014908">
    <property type="expression patterns" value="Expressed in male organism and 3 other cell types or tissues"/>
</dbReference>
<dbReference type="SUPFAM" id="SSF50129">
    <property type="entry name" value="GroES-like"/>
    <property type="match status" value="1"/>
</dbReference>
<name>F7CTB8_XENTR</name>
<evidence type="ECO:0000256" key="2">
    <source>
        <dbReference type="ARBA" id="ARBA00010371"/>
    </source>
</evidence>
<keyword evidence="4" id="KW-0276">Fatty acid metabolism</keyword>
<evidence type="ECO:0000256" key="6">
    <source>
        <dbReference type="ARBA" id="ARBA00022946"/>
    </source>
</evidence>
<dbReference type="InterPro" id="IPR013154">
    <property type="entry name" value="ADH-like_N"/>
</dbReference>
<dbReference type="PANTHER" id="PTHR43981:SF4">
    <property type="entry name" value="ENOYL-[ACYL-CARRIER-PROTEIN] REDUCTASE, MITOCHONDRIAL-LIKE"/>
    <property type="match status" value="1"/>
</dbReference>
<keyword evidence="6" id="KW-0809">Transit peptide</keyword>
<feature type="domain" description="Enoyl reductase (ER)" evidence="14">
    <location>
        <begin position="70"/>
        <end position="389"/>
    </location>
</feature>
<evidence type="ECO:0000256" key="13">
    <source>
        <dbReference type="ARBA" id="ARBA00042123"/>
    </source>
</evidence>
<evidence type="ECO:0000259" key="14">
    <source>
        <dbReference type="SMART" id="SM00829"/>
    </source>
</evidence>
<keyword evidence="8" id="KW-0443">Lipid metabolism</keyword>
<dbReference type="InterPro" id="IPR013149">
    <property type="entry name" value="ADH-like_C"/>
</dbReference>
<dbReference type="Gene3D" id="3.90.180.10">
    <property type="entry name" value="Medium-chain alcohol dehydrogenases, catalytic domain"/>
    <property type="match status" value="1"/>
</dbReference>
<dbReference type="AlphaFoldDB" id="F7CTB8"/>
<proteinExistence type="inferred from homology"/>
<dbReference type="GO" id="GO:0006633">
    <property type="term" value="P:fatty acid biosynthetic process"/>
    <property type="evidence" value="ECO:0007669"/>
    <property type="project" value="UniProtKB-KW"/>
</dbReference>
<evidence type="ECO:0000256" key="1">
    <source>
        <dbReference type="ARBA" id="ARBA00004173"/>
    </source>
</evidence>
<dbReference type="InterPro" id="IPR011032">
    <property type="entry name" value="GroES-like_sf"/>
</dbReference>
<evidence type="ECO:0000256" key="3">
    <source>
        <dbReference type="ARBA" id="ARBA00022516"/>
    </source>
</evidence>
<dbReference type="SUPFAM" id="SSF51735">
    <property type="entry name" value="NAD(P)-binding Rossmann-fold domains"/>
    <property type="match status" value="1"/>
</dbReference>
<dbReference type="eggNOG" id="KOG0025">
    <property type="taxonomic scope" value="Eukaryota"/>
</dbReference>
<evidence type="ECO:0000256" key="9">
    <source>
        <dbReference type="ARBA" id="ARBA00023128"/>
    </source>
</evidence>
<evidence type="ECO:0000256" key="8">
    <source>
        <dbReference type="ARBA" id="ARBA00023098"/>
    </source>
</evidence>
<keyword evidence="3" id="KW-0444">Lipid biosynthesis</keyword>
<evidence type="ECO:0000256" key="4">
    <source>
        <dbReference type="ARBA" id="ARBA00022832"/>
    </source>
</evidence>
<dbReference type="Gene3D" id="3.40.50.720">
    <property type="entry name" value="NAD(P)-binding Rossmann-like Domain"/>
    <property type="match status" value="1"/>
</dbReference>
<evidence type="ECO:0000256" key="12">
    <source>
        <dbReference type="ARBA" id="ARBA00041058"/>
    </source>
</evidence>
<comment type="similarity">
    <text evidence="2">Belongs to the zinc-containing alcohol dehydrogenase family. Quinone oxidoreductase subfamily.</text>
</comment>
<dbReference type="HOGENOM" id="CLU_026673_17_1_1"/>